<name>A0A9P1JN26_9PROT</name>
<sequence>MRDFCRSPDRSHSVLLPRRGRLIRLSIRWERRTDVAFNVTRRLLKDGDVQSGGQRCGTLKKLDSTRCSWSDAFLKTRRG</sequence>
<dbReference type="EMBL" id="HE577327">
    <property type="protein sequence ID" value="CCC96491.1"/>
    <property type="molecule type" value="Genomic_DNA"/>
</dbReference>
<dbReference type="KEGG" id="abs:AZOBR_10278"/>
<keyword evidence="2" id="KW-1185">Reference proteome</keyword>
<organism evidence="1 2">
    <name type="scientific">Azospirillum baldaniorum</name>
    <dbReference type="NCBI Taxonomy" id="1064539"/>
    <lineage>
        <taxon>Bacteria</taxon>
        <taxon>Pseudomonadati</taxon>
        <taxon>Pseudomonadota</taxon>
        <taxon>Alphaproteobacteria</taxon>
        <taxon>Rhodospirillales</taxon>
        <taxon>Azospirillaceae</taxon>
        <taxon>Azospirillum</taxon>
    </lineage>
</organism>
<gene>
    <name evidence="1" type="ORF">AZOBR_10278</name>
</gene>
<accession>A0A9P1JN26</accession>
<dbReference type="AlphaFoldDB" id="A0A9P1JN26"/>
<dbReference type="Proteomes" id="UP000007319">
    <property type="component" value="Chromosome"/>
</dbReference>
<proteinExistence type="predicted"/>
<evidence type="ECO:0000313" key="2">
    <source>
        <dbReference type="Proteomes" id="UP000007319"/>
    </source>
</evidence>
<protein>
    <submittedName>
        <fullName evidence="1">Uncharacterized protein</fullName>
    </submittedName>
</protein>
<evidence type="ECO:0000313" key="1">
    <source>
        <dbReference type="EMBL" id="CCC96491.1"/>
    </source>
</evidence>
<reference evidence="1 2" key="1">
    <citation type="journal article" date="2011" name="PLoS Genet.">
        <title>Azospirillum genomes reveal transition of bacteria from aquatic to terrestrial environments.</title>
        <authorList>
            <person name="Wisniewski-Dye F."/>
            <person name="Borziak K."/>
            <person name="Khalsa-Moyers G."/>
            <person name="Alexandre G."/>
            <person name="Sukharnikov L.O."/>
            <person name="Wuichet K."/>
            <person name="Hurst G.B."/>
            <person name="McDonald W.H."/>
            <person name="Robertson J.S."/>
            <person name="Barbe V."/>
            <person name="Calteau A."/>
            <person name="Rouy Z."/>
            <person name="Mangenot S."/>
            <person name="Prigent-Combaret C."/>
            <person name="Normand P."/>
            <person name="Boyer M."/>
            <person name="Siguier P."/>
            <person name="Dessaux Y."/>
            <person name="Elmerich C."/>
            <person name="Condemine G."/>
            <person name="Krishnen G."/>
            <person name="Kennedy I."/>
            <person name="Paterson A.H."/>
            <person name="Gonzalez V."/>
            <person name="Mavingui P."/>
            <person name="Zhulin I.B."/>
        </authorList>
    </citation>
    <scope>NUCLEOTIDE SEQUENCE [LARGE SCALE GENOMIC DNA]</scope>
    <source>
        <strain evidence="1 2">Sp245</strain>
    </source>
</reference>